<feature type="transmembrane region" description="Helical" evidence="1">
    <location>
        <begin position="39"/>
        <end position="57"/>
    </location>
</feature>
<evidence type="ECO:0000256" key="1">
    <source>
        <dbReference type="SAM" id="Phobius"/>
    </source>
</evidence>
<protein>
    <recommendedName>
        <fullName evidence="4">DUF5367 domain-containing protein</fullName>
    </recommendedName>
</protein>
<dbReference type="OrthoDB" id="840428at2"/>
<evidence type="ECO:0000313" key="2">
    <source>
        <dbReference type="EMBL" id="PWL38878.1"/>
    </source>
</evidence>
<comment type="caution">
    <text evidence="2">The sequence shown here is derived from an EMBL/GenBank/DDBJ whole genome shotgun (WGS) entry which is preliminary data.</text>
</comment>
<dbReference type="Proteomes" id="UP000245762">
    <property type="component" value="Unassembled WGS sequence"/>
</dbReference>
<feature type="transmembrane region" description="Helical" evidence="1">
    <location>
        <begin position="66"/>
        <end position="90"/>
    </location>
</feature>
<sequence length="133" mass="15034">MKTKRAILTGMAIWAVAILFYSVSFYVPIMKDAEAQANVVLFVIVMPIVWLGSSFYYKKDNKTHGYIVGQTMLLTAVALDATITVPFFIIPNGGSYYGFFTSLGFWIVAFEFLTIAILYWYSQVDPTTNKLKK</sequence>
<dbReference type="RefSeq" id="WP_109663159.1">
    <property type="nucleotide sequence ID" value="NZ_QGEG01000002.1"/>
</dbReference>
<organism evidence="2 3">
    <name type="scientific">Flagellimonas aquimarina</name>
    <dbReference type="NCBI Taxonomy" id="2201895"/>
    <lineage>
        <taxon>Bacteria</taxon>
        <taxon>Pseudomonadati</taxon>
        <taxon>Bacteroidota</taxon>
        <taxon>Flavobacteriia</taxon>
        <taxon>Flavobacteriales</taxon>
        <taxon>Flavobacteriaceae</taxon>
        <taxon>Flagellimonas</taxon>
    </lineage>
</organism>
<keyword evidence="1" id="KW-0472">Membrane</keyword>
<gene>
    <name evidence="2" type="ORF">DKG77_11615</name>
</gene>
<feature type="transmembrane region" description="Helical" evidence="1">
    <location>
        <begin position="7"/>
        <end position="27"/>
    </location>
</feature>
<evidence type="ECO:0000313" key="3">
    <source>
        <dbReference type="Proteomes" id="UP000245762"/>
    </source>
</evidence>
<reference evidence="2 3" key="1">
    <citation type="submission" date="2018-05" db="EMBL/GenBank/DDBJ databases">
        <title>Complete genome sequence of Flagellimonas aquimarina ECD12 isolated from seaweed Ecklonia cava.</title>
        <authorList>
            <person name="Choi S."/>
            <person name="Seong C."/>
        </authorList>
    </citation>
    <scope>NUCLEOTIDE SEQUENCE [LARGE SCALE GENOMIC DNA]</scope>
    <source>
        <strain evidence="2 3">ECD12</strain>
    </source>
</reference>
<dbReference type="InterPro" id="IPR020509">
    <property type="entry name" value="Uncharacterised_YnzE"/>
</dbReference>
<keyword evidence="3" id="KW-1185">Reference proteome</keyword>
<feature type="transmembrane region" description="Helical" evidence="1">
    <location>
        <begin position="96"/>
        <end position="121"/>
    </location>
</feature>
<name>A0A316L0P2_9FLAO</name>
<proteinExistence type="predicted"/>
<accession>A0A316L0P2</accession>
<keyword evidence="1" id="KW-1133">Transmembrane helix</keyword>
<dbReference type="AlphaFoldDB" id="A0A316L0P2"/>
<evidence type="ECO:0008006" key="4">
    <source>
        <dbReference type="Google" id="ProtNLM"/>
    </source>
</evidence>
<keyword evidence="1" id="KW-0812">Transmembrane</keyword>
<dbReference type="EMBL" id="QGEG01000002">
    <property type="protein sequence ID" value="PWL38878.1"/>
    <property type="molecule type" value="Genomic_DNA"/>
</dbReference>
<dbReference type="Pfam" id="PF17329">
    <property type="entry name" value="DUF5367"/>
    <property type="match status" value="1"/>
</dbReference>